<reference evidence="2 3" key="1">
    <citation type="journal article" date="2011" name="J. Bacteriol.">
        <title>Genome sequence of Halorhabdus tiamatea, the first archaeon isolated from a deep-sea anoxic brine lake.</title>
        <authorList>
            <person name="Antunes A."/>
            <person name="Alam I."/>
            <person name="Bajic V.B."/>
            <person name="Stingl U."/>
        </authorList>
    </citation>
    <scope>NUCLEOTIDE SEQUENCE [LARGE SCALE GENOMIC DNA]</scope>
    <source>
        <strain evidence="2 3">SARL4B</strain>
    </source>
</reference>
<keyword evidence="4" id="KW-1185">Reference proteome</keyword>
<dbReference type="Pfam" id="PF18780">
    <property type="entry name" value="HNH_repeat"/>
    <property type="match status" value="1"/>
</dbReference>
<dbReference type="Proteomes" id="UP000015381">
    <property type="component" value="Chromosome I"/>
</dbReference>
<accession>F7PJ71</accession>
<dbReference type="GeneID" id="23797772"/>
<dbReference type="InterPro" id="IPR041025">
    <property type="entry name" value="HNH_repeat"/>
</dbReference>
<evidence type="ECO:0000313" key="2">
    <source>
        <dbReference type="EMBL" id="ERJ06825.1"/>
    </source>
</evidence>
<name>F7PJ71_9EURY</name>
<dbReference type="AlphaFoldDB" id="F7PJ71"/>
<dbReference type="RefSeq" id="WP_008525778.1">
    <property type="nucleotide sequence ID" value="NC_021921.1"/>
</dbReference>
<dbReference type="PATRIC" id="fig|1033806.12.peg.890"/>
<sequence>MASRGDCIRAIREAAKRLGKSPTKVEYETLGLTPSASTILRIVGGWNAAKEAAGLTTYEQGENGGPDVQPKPDWVELPPEKDWEKLSGNMRWYYKNRERDIAKKDRRRERLRGWLHDYKAEHCRCQRCGEGDPAALDFHHVNADKKTLGVSRMVINGYAKEKIEDEIDRCRVLCANCHRKEHYEIPELADSAVGNE</sequence>
<proteinExistence type="predicted"/>
<dbReference type="KEGG" id="hti:HTIA_0896"/>
<dbReference type="EMBL" id="AFNT02000009">
    <property type="protein sequence ID" value="ERJ06825.1"/>
    <property type="molecule type" value="Genomic_DNA"/>
</dbReference>
<dbReference type="eggNOG" id="arCOG08099">
    <property type="taxonomic scope" value="Archaea"/>
</dbReference>
<gene>
    <name evidence="2" type="ORF">HLRTI_001084</name>
    <name evidence="1" type="ORF">HTIA_0896</name>
</gene>
<dbReference type="OrthoDB" id="307841at2157"/>
<dbReference type="HOGENOM" id="CLU_1431687_0_0_2"/>
<evidence type="ECO:0000313" key="4">
    <source>
        <dbReference type="Proteomes" id="UP000015381"/>
    </source>
</evidence>
<dbReference type="EMBL" id="HF571520">
    <property type="protein sequence ID" value="CCQ33036.1"/>
    <property type="molecule type" value="Genomic_DNA"/>
</dbReference>
<protein>
    <submittedName>
        <fullName evidence="2">Uncharacterized protein</fullName>
    </submittedName>
</protein>
<dbReference type="InterPro" id="IPR003615">
    <property type="entry name" value="HNH_nuc"/>
</dbReference>
<dbReference type="CDD" id="cd00085">
    <property type="entry name" value="HNHc"/>
    <property type="match status" value="1"/>
</dbReference>
<evidence type="ECO:0000313" key="3">
    <source>
        <dbReference type="Proteomes" id="UP000003861"/>
    </source>
</evidence>
<dbReference type="Proteomes" id="UP000003861">
    <property type="component" value="Unassembled WGS sequence"/>
</dbReference>
<reference evidence="1 4" key="3">
    <citation type="journal article" date="2014" name="Environ. Microbiol.">
        <title>Halorhabdus tiamatea: proteogenomics and glycosidase activity measurements identify the first cultivated euryarchaeon from a deep-sea anoxic brine lake as potential polysaccharide degrader.</title>
        <authorList>
            <person name="Werner J."/>
            <person name="Ferrer M."/>
            <person name="Michel G."/>
            <person name="Mann A.J."/>
            <person name="Huang S."/>
            <person name="Juarez S."/>
            <person name="Ciordia S."/>
            <person name="Albar J.P."/>
            <person name="Alcaide M."/>
            <person name="La Cono V."/>
            <person name="Yakimov M.M."/>
            <person name="Antunes A."/>
            <person name="Taborda M."/>
            <person name="Da Costa M.S."/>
            <person name="Amann R.I."/>
            <person name="Gloeckner F.O."/>
            <person name="Golyshina O.V."/>
            <person name="Golyshin P.N."/>
            <person name="Teeling H."/>
        </authorList>
    </citation>
    <scope>NUCLEOTIDE SEQUENCE [LARGE SCALE GENOMIC DNA]</scope>
    <source>
        <strain evidence="4">SARL4B</strain>
        <strain evidence="1">Type strain: SARL4B</strain>
    </source>
</reference>
<evidence type="ECO:0000313" key="1">
    <source>
        <dbReference type="EMBL" id="CCQ33036.1"/>
    </source>
</evidence>
<organism evidence="2 3">
    <name type="scientific">Halorhabdus tiamatea SARL4B</name>
    <dbReference type="NCBI Taxonomy" id="1033806"/>
    <lineage>
        <taxon>Archaea</taxon>
        <taxon>Methanobacteriati</taxon>
        <taxon>Methanobacteriota</taxon>
        <taxon>Stenosarchaea group</taxon>
        <taxon>Halobacteria</taxon>
        <taxon>Halobacteriales</taxon>
        <taxon>Haloarculaceae</taxon>
        <taxon>Halorhabdus</taxon>
    </lineage>
</organism>
<reference evidence="2 3" key="2">
    <citation type="journal article" date="2013" name="PLoS ONE">
        <title>INDIGO - INtegrated Data Warehouse of MIcrobial GenOmes with Examples from the Red Sea Extremophiles.</title>
        <authorList>
            <person name="Alam I."/>
            <person name="Antunes A."/>
            <person name="Kamau A.A."/>
            <person name="Ba Alawi W."/>
            <person name="Kalkatawi M."/>
            <person name="Stingl U."/>
            <person name="Bajic V.B."/>
        </authorList>
    </citation>
    <scope>NUCLEOTIDE SEQUENCE [LARGE SCALE GENOMIC DNA]</scope>
    <source>
        <strain evidence="2 3">SARL4B</strain>
    </source>
</reference>